<reference evidence="3 4" key="1">
    <citation type="submission" date="2018-12" db="EMBL/GenBank/DDBJ databases">
        <title>YIM 101343 draft genome.</title>
        <authorList>
            <person name="Chen X."/>
        </authorList>
    </citation>
    <scope>NUCLEOTIDE SEQUENCE [LARGE SCALE GENOMIC DNA]</scope>
    <source>
        <strain evidence="3 4">YIM 101343</strain>
    </source>
</reference>
<keyword evidence="4" id="KW-1185">Reference proteome</keyword>
<gene>
    <name evidence="3" type="ORF">EAH68_11910</name>
</gene>
<protein>
    <submittedName>
        <fullName evidence="3">CBS domain-containing protein</fullName>
    </submittedName>
</protein>
<evidence type="ECO:0000313" key="3">
    <source>
        <dbReference type="EMBL" id="RSZ61613.1"/>
    </source>
</evidence>
<dbReference type="InterPro" id="IPR000644">
    <property type="entry name" value="CBS_dom"/>
</dbReference>
<feature type="domain" description="CBS" evidence="2">
    <location>
        <begin position="122"/>
        <end position="179"/>
    </location>
</feature>
<dbReference type="Gene3D" id="3.10.580.10">
    <property type="entry name" value="CBS-domain"/>
    <property type="match status" value="1"/>
</dbReference>
<name>A0A430HVJ6_9CORY</name>
<sequence length="259" mass="28969">MSSGHVGHCLTRLGCVNEQTSPNRAIPFLAAFNDIEDFLRDLLNAKKSDNFRWMVDLAARKHLLSDEHADDLKEFAELRNAISHGLYTEDMRPIAEPLPETVAEIERIRDLLRNPPTALGVLGHHDVHTFSPGDDIREALQIIRRTRISQFPIYEGGRFVALLTTNTIARWVAADLDDNDHLDARSVAEVLDWAEENDRAVFLAKDVLAQEAIDALTTPRKDGSLPRAVVLTEEGRKDQRPIRVIGGSDLAELLDAVDN</sequence>
<dbReference type="Proteomes" id="UP000274907">
    <property type="component" value="Unassembled WGS sequence"/>
</dbReference>
<dbReference type="OrthoDB" id="4417510at2"/>
<dbReference type="AlphaFoldDB" id="A0A430HVJ6"/>
<evidence type="ECO:0000256" key="1">
    <source>
        <dbReference type="PROSITE-ProRule" id="PRU00703"/>
    </source>
</evidence>
<dbReference type="PROSITE" id="PS51371">
    <property type="entry name" value="CBS"/>
    <property type="match status" value="1"/>
</dbReference>
<evidence type="ECO:0000313" key="4">
    <source>
        <dbReference type="Proteomes" id="UP000274907"/>
    </source>
</evidence>
<dbReference type="EMBL" id="RXHJ01000017">
    <property type="protein sequence ID" value="RSZ61613.1"/>
    <property type="molecule type" value="Genomic_DNA"/>
</dbReference>
<proteinExistence type="predicted"/>
<dbReference type="SUPFAM" id="SSF54631">
    <property type="entry name" value="CBS-domain pair"/>
    <property type="match status" value="1"/>
</dbReference>
<organism evidence="3 4">
    <name type="scientific">Corynebacterium hylobatis</name>
    <dbReference type="NCBI Taxonomy" id="1859290"/>
    <lineage>
        <taxon>Bacteria</taxon>
        <taxon>Bacillati</taxon>
        <taxon>Actinomycetota</taxon>
        <taxon>Actinomycetes</taxon>
        <taxon>Mycobacteriales</taxon>
        <taxon>Corynebacteriaceae</taxon>
        <taxon>Corynebacterium</taxon>
    </lineage>
</organism>
<dbReference type="InterPro" id="IPR046342">
    <property type="entry name" value="CBS_dom_sf"/>
</dbReference>
<keyword evidence="1" id="KW-0129">CBS domain</keyword>
<evidence type="ECO:0000259" key="2">
    <source>
        <dbReference type="PROSITE" id="PS51371"/>
    </source>
</evidence>
<comment type="caution">
    <text evidence="3">The sequence shown here is derived from an EMBL/GenBank/DDBJ whole genome shotgun (WGS) entry which is preliminary data.</text>
</comment>
<dbReference type="SMART" id="SM00116">
    <property type="entry name" value="CBS"/>
    <property type="match status" value="1"/>
</dbReference>
<dbReference type="Pfam" id="PF00571">
    <property type="entry name" value="CBS"/>
    <property type="match status" value="1"/>
</dbReference>
<accession>A0A430HVJ6</accession>